<accession>A0A250ICF6</accession>
<evidence type="ECO:0008006" key="4">
    <source>
        <dbReference type="Google" id="ProtNLM"/>
    </source>
</evidence>
<dbReference type="AlphaFoldDB" id="A0A250ICF6"/>
<feature type="compositionally biased region" description="Basic and acidic residues" evidence="1">
    <location>
        <begin position="113"/>
        <end position="125"/>
    </location>
</feature>
<feature type="compositionally biased region" description="Polar residues" evidence="1">
    <location>
        <begin position="73"/>
        <end position="87"/>
    </location>
</feature>
<dbReference type="EMBL" id="CP022163">
    <property type="protein sequence ID" value="ATB28841.1"/>
    <property type="molecule type" value="Genomic_DNA"/>
</dbReference>
<gene>
    <name evidence="2" type="ORF">MEBOL_002290</name>
</gene>
<proteinExistence type="predicted"/>
<sequence>MKRGRWMLALGLGGMLIAGCKEQPISQSGPPFDPTKQKYQTPAASESQPGPGMGGSGGEGTAGNEVWVPRNPEQGSSDTTTNEQQGPYSIDRAQPVPKERRPAPYGVGAGTDSSRRMALEQLKTE</sequence>
<evidence type="ECO:0000313" key="2">
    <source>
        <dbReference type="EMBL" id="ATB28841.1"/>
    </source>
</evidence>
<dbReference type="PROSITE" id="PS51257">
    <property type="entry name" value="PROKAR_LIPOPROTEIN"/>
    <property type="match status" value="1"/>
</dbReference>
<feature type="compositionally biased region" description="Polar residues" evidence="1">
    <location>
        <begin position="37"/>
        <end position="48"/>
    </location>
</feature>
<feature type="region of interest" description="Disordered" evidence="1">
    <location>
        <begin position="22"/>
        <end position="125"/>
    </location>
</feature>
<dbReference type="KEGG" id="mbd:MEBOL_002290"/>
<protein>
    <recommendedName>
        <fullName evidence="4">Lipoprotein</fullName>
    </recommendedName>
</protein>
<feature type="compositionally biased region" description="Gly residues" evidence="1">
    <location>
        <begin position="51"/>
        <end position="61"/>
    </location>
</feature>
<name>A0A250ICF6_9BACT</name>
<evidence type="ECO:0000256" key="1">
    <source>
        <dbReference type="SAM" id="MobiDB-lite"/>
    </source>
</evidence>
<organism evidence="2 3">
    <name type="scientific">Melittangium boletus DSM 14713</name>
    <dbReference type="NCBI Taxonomy" id="1294270"/>
    <lineage>
        <taxon>Bacteria</taxon>
        <taxon>Pseudomonadati</taxon>
        <taxon>Myxococcota</taxon>
        <taxon>Myxococcia</taxon>
        <taxon>Myxococcales</taxon>
        <taxon>Cystobacterineae</taxon>
        <taxon>Archangiaceae</taxon>
        <taxon>Melittangium</taxon>
    </lineage>
</organism>
<dbReference type="OrthoDB" id="5524192at2"/>
<dbReference type="RefSeq" id="WP_157774891.1">
    <property type="nucleotide sequence ID" value="NZ_CP022163.1"/>
</dbReference>
<dbReference type="Proteomes" id="UP000217289">
    <property type="component" value="Chromosome"/>
</dbReference>
<evidence type="ECO:0000313" key="3">
    <source>
        <dbReference type="Proteomes" id="UP000217289"/>
    </source>
</evidence>
<reference evidence="2 3" key="1">
    <citation type="submission" date="2017-06" db="EMBL/GenBank/DDBJ databases">
        <authorList>
            <person name="Kim H.J."/>
            <person name="Triplett B.A."/>
        </authorList>
    </citation>
    <scope>NUCLEOTIDE SEQUENCE [LARGE SCALE GENOMIC DNA]</scope>
    <source>
        <strain evidence="2 3">DSM 14713</strain>
    </source>
</reference>
<keyword evidence="3" id="KW-1185">Reference proteome</keyword>